<accession>A0A3R9ERL8</accession>
<dbReference type="GO" id="GO:0004497">
    <property type="term" value="F:monooxygenase activity"/>
    <property type="evidence" value="ECO:0007669"/>
    <property type="project" value="UniProtKB-KW"/>
</dbReference>
<dbReference type="Pfam" id="PF01494">
    <property type="entry name" value="FAD_binding_3"/>
    <property type="match status" value="1"/>
</dbReference>
<dbReference type="OrthoDB" id="3322136at2"/>
<evidence type="ECO:0000256" key="2">
    <source>
        <dbReference type="ARBA" id="ARBA00022827"/>
    </source>
</evidence>
<name>A0A3R9ERL8_9PSEU</name>
<dbReference type="RefSeq" id="WP_125308185.1">
    <property type="nucleotide sequence ID" value="NZ_RSEC01000036.1"/>
</dbReference>
<sequence length="372" mass="39405">MTRRVLVIGGGIGGLCLAHALRQSDVDVVVHERAAVPSPRHRLRITPDGAAAFRACLPPPVFGALVATSMRYTNGMAAYDEQLVPKWEHDDPDDGDPDRVDAVDHRTLREVLLTGLGEIVRYGKEFARAELTPSGGVRAHFRDGASDEGDVLVAADGADSAVRAAWRPADVPRDLGVRAIVSRIPMARAIKGGLPDFMRDRFTSVVGAAASFGLLPMEFRPGADAEDYYTAVFNAHRDDLGVPDDVLFGLSGGALREVLLDRTAGWHPDLHGLFEHVEPAETHALALRASVPVRPWGQGPVVPLGDAAHTMPLSGGAGANVAAQDAAALRAALVAPGLLSEALAEYQSDLVRRGTAAVEESVRLAAGSMRLD</sequence>
<dbReference type="GO" id="GO:0071949">
    <property type="term" value="F:FAD binding"/>
    <property type="evidence" value="ECO:0007669"/>
    <property type="project" value="InterPro"/>
</dbReference>
<keyword evidence="3" id="KW-0560">Oxidoreductase</keyword>
<dbReference type="InterPro" id="IPR036188">
    <property type="entry name" value="FAD/NAD-bd_sf"/>
</dbReference>
<dbReference type="Gene3D" id="3.50.50.60">
    <property type="entry name" value="FAD/NAD(P)-binding domain"/>
    <property type="match status" value="1"/>
</dbReference>
<proteinExistence type="predicted"/>
<protein>
    <submittedName>
        <fullName evidence="6">FAD-dependent monooxygenase</fullName>
    </submittedName>
</protein>
<dbReference type="Proteomes" id="UP000267081">
    <property type="component" value="Unassembled WGS sequence"/>
</dbReference>
<keyword evidence="1" id="KW-0285">Flavoprotein</keyword>
<dbReference type="PANTHER" id="PTHR47178:SF5">
    <property type="entry name" value="FAD-BINDING DOMAIN-CONTAINING PROTEIN"/>
    <property type="match status" value="1"/>
</dbReference>
<evidence type="ECO:0000256" key="4">
    <source>
        <dbReference type="ARBA" id="ARBA00023033"/>
    </source>
</evidence>
<keyword evidence="4 6" id="KW-0503">Monooxygenase</keyword>
<evidence type="ECO:0000256" key="1">
    <source>
        <dbReference type="ARBA" id="ARBA00022630"/>
    </source>
</evidence>
<dbReference type="EMBL" id="RSEC01000036">
    <property type="protein sequence ID" value="RSD19468.1"/>
    <property type="molecule type" value="Genomic_DNA"/>
</dbReference>
<reference evidence="6 7" key="1">
    <citation type="submission" date="2018-12" db="EMBL/GenBank/DDBJ databases">
        <title>Amycolatopsis eburnea sp. nov. actinomycete associate with arbuscular mycorrhiza fungal spore.</title>
        <authorList>
            <person name="Lumyong S."/>
            <person name="Chaiya L."/>
        </authorList>
    </citation>
    <scope>NUCLEOTIDE SEQUENCE [LARGE SCALE GENOMIC DNA]</scope>
    <source>
        <strain evidence="6 7">GLM-1</strain>
    </source>
</reference>
<feature type="domain" description="FAD-binding" evidence="5">
    <location>
        <begin position="277"/>
        <end position="359"/>
    </location>
</feature>
<organism evidence="6 7">
    <name type="scientific">Amycolatopsis eburnea</name>
    <dbReference type="NCBI Taxonomy" id="2267691"/>
    <lineage>
        <taxon>Bacteria</taxon>
        <taxon>Bacillati</taxon>
        <taxon>Actinomycetota</taxon>
        <taxon>Actinomycetes</taxon>
        <taxon>Pseudonocardiales</taxon>
        <taxon>Pseudonocardiaceae</taxon>
        <taxon>Amycolatopsis</taxon>
    </lineage>
</organism>
<dbReference type="Pfam" id="PF13450">
    <property type="entry name" value="NAD_binding_8"/>
    <property type="match status" value="1"/>
</dbReference>
<keyword evidence="7" id="KW-1185">Reference proteome</keyword>
<gene>
    <name evidence="6" type="ORF">EIY87_14280</name>
</gene>
<evidence type="ECO:0000259" key="5">
    <source>
        <dbReference type="Pfam" id="PF01494"/>
    </source>
</evidence>
<dbReference type="PRINTS" id="PR00420">
    <property type="entry name" value="RNGMNOXGNASE"/>
</dbReference>
<evidence type="ECO:0000313" key="7">
    <source>
        <dbReference type="Proteomes" id="UP000267081"/>
    </source>
</evidence>
<evidence type="ECO:0000256" key="3">
    <source>
        <dbReference type="ARBA" id="ARBA00023002"/>
    </source>
</evidence>
<dbReference type="InterPro" id="IPR002938">
    <property type="entry name" value="FAD-bd"/>
</dbReference>
<dbReference type="AlphaFoldDB" id="A0A3R9ERL8"/>
<comment type="caution">
    <text evidence="6">The sequence shown here is derived from an EMBL/GenBank/DDBJ whole genome shotgun (WGS) entry which is preliminary data.</text>
</comment>
<dbReference type="PANTHER" id="PTHR47178">
    <property type="entry name" value="MONOOXYGENASE, FAD-BINDING"/>
    <property type="match status" value="1"/>
</dbReference>
<dbReference type="SUPFAM" id="SSF51905">
    <property type="entry name" value="FAD/NAD(P)-binding domain"/>
    <property type="match status" value="1"/>
</dbReference>
<evidence type="ECO:0000313" key="6">
    <source>
        <dbReference type="EMBL" id="RSD19468.1"/>
    </source>
</evidence>
<keyword evidence="2" id="KW-0274">FAD</keyword>